<dbReference type="NCBIfam" id="TIGR04057">
    <property type="entry name" value="SusC_RagA_signa"/>
    <property type="match status" value="1"/>
</dbReference>
<dbReference type="InterPro" id="IPR023996">
    <property type="entry name" value="TonB-dep_OMP_SusC/RagA"/>
</dbReference>
<dbReference type="InterPro" id="IPR039426">
    <property type="entry name" value="TonB-dep_rcpt-like"/>
</dbReference>
<dbReference type="InterPro" id="IPR037066">
    <property type="entry name" value="Plug_dom_sf"/>
</dbReference>
<keyword evidence="7 10" id="KW-0472">Membrane</keyword>
<evidence type="ECO:0000256" key="2">
    <source>
        <dbReference type="ARBA" id="ARBA00022448"/>
    </source>
</evidence>
<keyword evidence="9 10" id="KW-0998">Cell outer membrane</keyword>
<dbReference type="GO" id="GO:0009279">
    <property type="term" value="C:cell outer membrane"/>
    <property type="evidence" value="ECO:0007669"/>
    <property type="project" value="UniProtKB-SubCell"/>
</dbReference>
<dbReference type="Gene3D" id="2.170.130.10">
    <property type="entry name" value="TonB-dependent receptor, plug domain"/>
    <property type="match status" value="1"/>
</dbReference>
<dbReference type="PROSITE" id="PS52016">
    <property type="entry name" value="TONB_DEPENDENT_REC_3"/>
    <property type="match status" value="1"/>
</dbReference>
<sequence length="1085" mass="119659">MRSKFKWIFTLLVAFSLQIAFAQQKTVTGTVTSAADKMPLPFVNVKVQGVAGGIQTDIDGKYSISVSVGQTLEFSFTGMQTVAQKVGANSTINITMQEDSTLLDDVVVVGYGTTTKEQFTGTAAKVDMKSVQAKTQSNITQALRGEVAGVNVITTNGAPGSDATIRIRGFGSVNGNRDPLYVVDGAPFSSDISAINPADIENMTILKDAAATSIYGSRGANGVILITTKKGKAGKSVISVDFKTSINTQMLPTYSVIDSPEEYIETAWSAQRNRAFLNGEANPAVWASNNLYATGTTTGIDPHYNIWNVDGSQLIDPATGKVAAGVQRKYTPTKWSDAAFRTAYRQEANLQMSGGNETTHYATSFGYLEDEGYAINSSYKRYTARLSVDHKPKDWLKVAGNMAYTGGRYVNSSSDENSSGSSGNIFALTSTTPAIYDVYLRDDNANLVADPIFGGSQYDYGGLYGRRAWNLTNAIADSNYDLAKTESSTLLGNFNINVDLTKGLTFETRYSGQLQTYNEVQRNNPFYGGWSGADTYGFLYNSRYTETNQNFLQLLRYNKAFGQHSFEAFVAHETTKWQQKRMEASKTHVILPQSPESEDLDNYTSPYGVASSYTLGYTLESYFAQLNYNYAQKYFLTGSVRRDGSSRFINDKWGTFGSVGLGWVVSKENFLSKASFVDYLKLKASWGVIGDQGTSLRYGWQILNINQTDSGDYSFTPTNELANPDLTWETSYISQVGFESTLFDFLDVNVEYYVKDTKNLFFTQQLSLYEGYETQQYNDGKMRNSGLEFDVAAQLIKSKSAEDFSLTVGVNGEFLKNEILEMPKDQAGQPKILNGTLAKGHSIFDFYMREWAGVDPATGEGLWNLYYNDMNSNGVFDSSDEAISTLTIYESTHPDANVQKTTTNNLSQATQKFVGKSSIPTVRGAFRVNATYKNFDISTQFGYSIGGYVYDNGYSTLMSNSNLIGSDNWSTDIRNAWQQPGDITNVPRLSSGYAVNDTQVNGTSTRFLTKADYLSINNVRLGYTLPSRFIDRMDIKYLNLYVSGDNLAMWSARKGLNPQTISGNANNSGIYMPMTTFSLGAKIEF</sequence>
<comment type="similarity">
    <text evidence="10 11">Belongs to the TonB-dependent receptor family.</text>
</comment>
<dbReference type="InterPro" id="IPR008969">
    <property type="entry name" value="CarboxyPept-like_regulatory"/>
</dbReference>
<dbReference type="GO" id="GO:0015344">
    <property type="term" value="F:siderophore uptake transmembrane transporter activity"/>
    <property type="evidence" value="ECO:0007669"/>
    <property type="project" value="TreeGrafter"/>
</dbReference>
<evidence type="ECO:0000256" key="6">
    <source>
        <dbReference type="ARBA" id="ARBA00023077"/>
    </source>
</evidence>
<dbReference type="SUPFAM" id="SSF56935">
    <property type="entry name" value="Porins"/>
    <property type="match status" value="1"/>
</dbReference>
<dbReference type="EMBL" id="JAAMPU010000095">
    <property type="protein sequence ID" value="NMH26710.1"/>
    <property type="molecule type" value="Genomic_DNA"/>
</dbReference>
<feature type="chain" id="PRO_5037468270" evidence="12">
    <location>
        <begin position="23"/>
        <end position="1085"/>
    </location>
</feature>
<evidence type="ECO:0000256" key="5">
    <source>
        <dbReference type="ARBA" id="ARBA00022729"/>
    </source>
</evidence>
<dbReference type="InterPro" id="IPR036942">
    <property type="entry name" value="Beta-barrel_TonB_sf"/>
</dbReference>
<keyword evidence="2 10" id="KW-0813">Transport</keyword>
<dbReference type="FunFam" id="2.170.130.10:FF:000008">
    <property type="entry name" value="SusC/RagA family TonB-linked outer membrane protein"/>
    <property type="match status" value="1"/>
</dbReference>
<keyword evidence="3 10" id="KW-1134">Transmembrane beta strand</keyword>
<keyword evidence="8" id="KW-0675">Receptor</keyword>
<dbReference type="RefSeq" id="WP_169525719.1">
    <property type="nucleotide sequence ID" value="NZ_JAAMPU010000095.1"/>
</dbReference>
<dbReference type="Gene3D" id="2.60.40.1120">
    <property type="entry name" value="Carboxypeptidase-like, regulatory domain"/>
    <property type="match status" value="1"/>
</dbReference>
<dbReference type="InterPro" id="IPR023997">
    <property type="entry name" value="TonB-dep_OMP_SusC/RagA_CS"/>
</dbReference>
<evidence type="ECO:0000256" key="8">
    <source>
        <dbReference type="ARBA" id="ARBA00023170"/>
    </source>
</evidence>
<evidence type="ECO:0000256" key="1">
    <source>
        <dbReference type="ARBA" id="ARBA00004571"/>
    </source>
</evidence>
<evidence type="ECO:0000259" key="14">
    <source>
        <dbReference type="Pfam" id="PF07715"/>
    </source>
</evidence>
<evidence type="ECO:0000256" key="4">
    <source>
        <dbReference type="ARBA" id="ARBA00022692"/>
    </source>
</evidence>
<dbReference type="Pfam" id="PF07715">
    <property type="entry name" value="Plug"/>
    <property type="match status" value="1"/>
</dbReference>
<evidence type="ECO:0000313" key="16">
    <source>
        <dbReference type="Proteomes" id="UP000712080"/>
    </source>
</evidence>
<feature type="domain" description="TonB-dependent receptor-like beta-barrel" evidence="13">
    <location>
        <begin position="443"/>
        <end position="809"/>
    </location>
</feature>
<evidence type="ECO:0000256" key="11">
    <source>
        <dbReference type="RuleBase" id="RU003357"/>
    </source>
</evidence>
<reference evidence="15" key="1">
    <citation type="submission" date="2020-02" db="EMBL/GenBank/DDBJ databases">
        <title>Flavobacterium sp. genome.</title>
        <authorList>
            <person name="Jung H.S."/>
            <person name="Baek J.H."/>
            <person name="Jeon C.O."/>
        </authorList>
    </citation>
    <scope>NUCLEOTIDE SEQUENCE</scope>
    <source>
        <strain evidence="15">SE-s28</strain>
    </source>
</reference>
<evidence type="ECO:0000256" key="3">
    <source>
        <dbReference type="ARBA" id="ARBA00022452"/>
    </source>
</evidence>
<dbReference type="GO" id="GO:0044718">
    <property type="term" value="P:siderophore transmembrane transport"/>
    <property type="evidence" value="ECO:0007669"/>
    <property type="project" value="TreeGrafter"/>
</dbReference>
<accession>A0A972FK61</accession>
<evidence type="ECO:0000256" key="7">
    <source>
        <dbReference type="ARBA" id="ARBA00023136"/>
    </source>
</evidence>
<feature type="domain" description="TonB-dependent receptor plug" evidence="14">
    <location>
        <begin position="117"/>
        <end position="223"/>
    </location>
</feature>
<evidence type="ECO:0000313" key="15">
    <source>
        <dbReference type="EMBL" id="NMH26710.1"/>
    </source>
</evidence>
<dbReference type="PANTHER" id="PTHR30069">
    <property type="entry name" value="TONB-DEPENDENT OUTER MEMBRANE RECEPTOR"/>
    <property type="match status" value="1"/>
</dbReference>
<keyword evidence="6 11" id="KW-0798">TonB box</keyword>
<dbReference type="InterPro" id="IPR000531">
    <property type="entry name" value="Beta-barrel_TonB"/>
</dbReference>
<evidence type="ECO:0000259" key="13">
    <source>
        <dbReference type="Pfam" id="PF00593"/>
    </source>
</evidence>
<comment type="caution">
    <text evidence="15">The sequence shown here is derived from an EMBL/GenBank/DDBJ whole genome shotgun (WGS) entry which is preliminary data.</text>
</comment>
<dbReference type="Proteomes" id="UP000712080">
    <property type="component" value="Unassembled WGS sequence"/>
</dbReference>
<evidence type="ECO:0000256" key="12">
    <source>
        <dbReference type="SAM" id="SignalP"/>
    </source>
</evidence>
<dbReference type="Pfam" id="PF13715">
    <property type="entry name" value="CarbopepD_reg_2"/>
    <property type="match status" value="1"/>
</dbReference>
<proteinExistence type="inferred from homology"/>
<dbReference type="NCBIfam" id="TIGR04056">
    <property type="entry name" value="OMP_RagA_SusC"/>
    <property type="match status" value="1"/>
</dbReference>
<feature type="signal peptide" evidence="12">
    <location>
        <begin position="1"/>
        <end position="22"/>
    </location>
</feature>
<organism evidence="15 16">
    <name type="scientific">Flavobacterium silvaticum</name>
    <dbReference type="NCBI Taxonomy" id="1852020"/>
    <lineage>
        <taxon>Bacteria</taxon>
        <taxon>Pseudomonadati</taxon>
        <taxon>Bacteroidota</taxon>
        <taxon>Flavobacteriia</taxon>
        <taxon>Flavobacteriales</taxon>
        <taxon>Flavobacteriaceae</taxon>
        <taxon>Flavobacterium</taxon>
    </lineage>
</organism>
<dbReference type="Gene3D" id="2.40.170.20">
    <property type="entry name" value="TonB-dependent receptor, beta-barrel domain"/>
    <property type="match status" value="1"/>
</dbReference>
<comment type="subcellular location">
    <subcellularLocation>
        <location evidence="1 10">Cell outer membrane</location>
        <topology evidence="1 10">Multi-pass membrane protein</topology>
    </subcellularLocation>
</comment>
<dbReference type="InterPro" id="IPR012910">
    <property type="entry name" value="Plug_dom"/>
</dbReference>
<protein>
    <submittedName>
        <fullName evidence="15">SusC/RagA family TonB-linked outer membrane protein</fullName>
    </submittedName>
</protein>
<keyword evidence="16" id="KW-1185">Reference proteome</keyword>
<dbReference type="AlphaFoldDB" id="A0A972FK61"/>
<gene>
    <name evidence="15" type="ORF">G6047_01595</name>
</gene>
<name>A0A972FK61_9FLAO</name>
<keyword evidence="4 10" id="KW-0812">Transmembrane</keyword>
<evidence type="ECO:0000256" key="9">
    <source>
        <dbReference type="ARBA" id="ARBA00023237"/>
    </source>
</evidence>
<evidence type="ECO:0000256" key="10">
    <source>
        <dbReference type="PROSITE-ProRule" id="PRU01360"/>
    </source>
</evidence>
<dbReference type="PANTHER" id="PTHR30069:SF29">
    <property type="entry name" value="HEMOGLOBIN AND HEMOGLOBIN-HAPTOGLOBIN-BINDING PROTEIN 1-RELATED"/>
    <property type="match status" value="1"/>
</dbReference>
<keyword evidence="5 12" id="KW-0732">Signal</keyword>
<dbReference type="Pfam" id="PF00593">
    <property type="entry name" value="TonB_dep_Rec_b-barrel"/>
    <property type="match status" value="1"/>
</dbReference>
<dbReference type="SUPFAM" id="SSF49464">
    <property type="entry name" value="Carboxypeptidase regulatory domain-like"/>
    <property type="match status" value="1"/>
</dbReference>